<organism evidence="1">
    <name type="scientific">marine metagenome</name>
    <dbReference type="NCBI Taxonomy" id="408172"/>
    <lineage>
        <taxon>unclassified sequences</taxon>
        <taxon>metagenomes</taxon>
        <taxon>ecological metagenomes</taxon>
    </lineage>
</organism>
<name>A0A383BQU7_9ZZZZ</name>
<feature type="non-terminal residue" evidence="1">
    <location>
        <position position="102"/>
    </location>
</feature>
<proteinExistence type="predicted"/>
<sequence length="102" mass="10986">MPIRRLEDTFTGTSATIGADELTSTALASVEHVKPHIQPGVLYPAVAGKGIDGSTTVTSFGTDFAISGYPTLKYYYTDIKGSKPIKDPRIGAHFGSQRHKFK</sequence>
<accession>A0A383BQU7</accession>
<evidence type="ECO:0000313" key="1">
    <source>
        <dbReference type="EMBL" id="SVE21738.1"/>
    </source>
</evidence>
<dbReference type="EMBL" id="UINC01202095">
    <property type="protein sequence ID" value="SVE21738.1"/>
    <property type="molecule type" value="Genomic_DNA"/>
</dbReference>
<gene>
    <name evidence="1" type="ORF">METZ01_LOCUS474592</name>
</gene>
<protein>
    <submittedName>
        <fullName evidence="1">Uncharacterized protein</fullName>
    </submittedName>
</protein>
<reference evidence="1" key="1">
    <citation type="submission" date="2018-05" db="EMBL/GenBank/DDBJ databases">
        <authorList>
            <person name="Lanie J.A."/>
            <person name="Ng W.-L."/>
            <person name="Kazmierczak K.M."/>
            <person name="Andrzejewski T.M."/>
            <person name="Davidsen T.M."/>
            <person name="Wayne K.J."/>
            <person name="Tettelin H."/>
            <person name="Glass J.I."/>
            <person name="Rusch D."/>
            <person name="Podicherti R."/>
            <person name="Tsui H.-C.T."/>
            <person name="Winkler M.E."/>
        </authorList>
    </citation>
    <scope>NUCLEOTIDE SEQUENCE</scope>
</reference>
<dbReference type="AlphaFoldDB" id="A0A383BQU7"/>